<feature type="compositionally biased region" description="Acidic residues" evidence="2">
    <location>
        <begin position="66"/>
        <end position="82"/>
    </location>
</feature>
<keyword evidence="3" id="KW-0695">RNA-directed DNA polymerase</keyword>
<organism evidence="3">
    <name type="scientific">Tanacetum cinerariifolium</name>
    <name type="common">Dalmatian daisy</name>
    <name type="synonym">Chrysanthemum cinerariifolium</name>
    <dbReference type="NCBI Taxonomy" id="118510"/>
    <lineage>
        <taxon>Eukaryota</taxon>
        <taxon>Viridiplantae</taxon>
        <taxon>Streptophyta</taxon>
        <taxon>Embryophyta</taxon>
        <taxon>Tracheophyta</taxon>
        <taxon>Spermatophyta</taxon>
        <taxon>Magnoliopsida</taxon>
        <taxon>eudicotyledons</taxon>
        <taxon>Gunneridae</taxon>
        <taxon>Pentapetalae</taxon>
        <taxon>asterids</taxon>
        <taxon>campanulids</taxon>
        <taxon>Asterales</taxon>
        <taxon>Asteraceae</taxon>
        <taxon>Asteroideae</taxon>
        <taxon>Anthemideae</taxon>
        <taxon>Anthemidinae</taxon>
        <taxon>Tanacetum</taxon>
    </lineage>
</organism>
<evidence type="ECO:0000256" key="1">
    <source>
        <dbReference type="SAM" id="Coils"/>
    </source>
</evidence>
<keyword evidence="1" id="KW-0175">Coiled coil</keyword>
<protein>
    <submittedName>
        <fullName evidence="3">Reverse transcriptase domain-containing protein</fullName>
    </submittedName>
</protein>
<dbReference type="EMBL" id="BKCJ010007676">
    <property type="protein sequence ID" value="GEU78452.1"/>
    <property type="molecule type" value="Genomic_DNA"/>
</dbReference>
<reference evidence="3" key="1">
    <citation type="journal article" date="2019" name="Sci. Rep.">
        <title>Draft genome of Tanacetum cinerariifolium, the natural source of mosquito coil.</title>
        <authorList>
            <person name="Yamashiro T."/>
            <person name="Shiraishi A."/>
            <person name="Satake H."/>
            <person name="Nakayama K."/>
        </authorList>
    </citation>
    <scope>NUCLEOTIDE SEQUENCE</scope>
</reference>
<evidence type="ECO:0000313" key="3">
    <source>
        <dbReference type="EMBL" id="GEU78452.1"/>
    </source>
</evidence>
<feature type="region of interest" description="Disordered" evidence="2">
    <location>
        <begin position="44"/>
        <end position="100"/>
    </location>
</feature>
<dbReference type="GO" id="GO:0003964">
    <property type="term" value="F:RNA-directed DNA polymerase activity"/>
    <property type="evidence" value="ECO:0007669"/>
    <property type="project" value="UniProtKB-KW"/>
</dbReference>
<sequence>MLVDLIELESLLKIIMGNVIPPDHVDDLPVVKPYQHDDVPVVPEPVLVDEDEDPKEEEFEKKEPQAEEDDMEVDFEKDDNESELTYPYEEDTVKSEDETAPASVHEVGESSTAPFLRKDSDGLFPGLMKRDISSLFGMMASLSRRLRGRETAHALVKKKGKEIDDYYGKLILDLGNKVRSNVEEGTTAMENLVKNLSTAEEEKAECKKLKKELEEARSSNTLLCMQNERVKRDLYWTRARTHEFYREMIQSVDAAIAAERARYANAGNDARGSDQLGVKIPHLLMVEPKSVQIEAYIRGLSDNIKCEVTSSKPANLNEPNNQKQGNARAMTTTSTEGKVSSGSLPVFERFFTRHVMDAPTLPVSAEKNPGDPIDIKVDIVHPTPADVFPATTVVRILAQHGEAIRGIHGHLEGPLNFKGTKGIVGLSQWVEKMESVFHISGCAVKGNDVGGYTQRFQELALMCTKFISNETEKVDKYISGLLDNIYGNVMAARPKTLDDAIELANDLMDQKLPTYAERQAENKRILDNS</sequence>
<accession>A0A6L2N002</accession>
<keyword evidence="3" id="KW-0548">Nucleotidyltransferase</keyword>
<feature type="compositionally biased region" description="Acidic residues" evidence="2">
    <location>
        <begin position="47"/>
        <end position="57"/>
    </location>
</feature>
<feature type="coiled-coil region" evidence="1">
    <location>
        <begin position="182"/>
        <end position="219"/>
    </location>
</feature>
<proteinExistence type="predicted"/>
<comment type="caution">
    <text evidence="3">The sequence shown here is derived from an EMBL/GenBank/DDBJ whole genome shotgun (WGS) entry which is preliminary data.</text>
</comment>
<feature type="region of interest" description="Disordered" evidence="2">
    <location>
        <begin position="311"/>
        <end position="340"/>
    </location>
</feature>
<name>A0A6L2N002_TANCI</name>
<evidence type="ECO:0000256" key="2">
    <source>
        <dbReference type="SAM" id="MobiDB-lite"/>
    </source>
</evidence>
<gene>
    <name evidence="3" type="ORF">Tci_050430</name>
</gene>
<keyword evidence="3" id="KW-0808">Transferase</keyword>
<feature type="non-terminal residue" evidence="3">
    <location>
        <position position="529"/>
    </location>
</feature>
<dbReference type="AlphaFoldDB" id="A0A6L2N002"/>